<dbReference type="PANTHER" id="PTHR43156:SF2">
    <property type="entry name" value="STAGE II SPORULATION PROTEIN E"/>
    <property type="match status" value="1"/>
</dbReference>
<dbReference type="InterPro" id="IPR036457">
    <property type="entry name" value="PPM-type-like_dom_sf"/>
</dbReference>
<accession>A0A2T0PW03</accession>
<evidence type="ECO:0000256" key="2">
    <source>
        <dbReference type="PROSITE-ProRule" id="PRU00169"/>
    </source>
</evidence>
<gene>
    <name evidence="5" type="ORF">CLV72_109327</name>
</gene>
<dbReference type="SUPFAM" id="SSF52172">
    <property type="entry name" value="CheY-like"/>
    <property type="match status" value="1"/>
</dbReference>
<proteinExistence type="predicted"/>
<sequence>MEFEETPGDLPGVSRSDGGPHPARPSDAARPQGASDTIDLLLIEDDEGDAVIVEELLKETGLPVRINWVRTLHAAREYLSGFRGCVLLDLNLPDASGSAVLDQVLDQGRDAAVLVFTGIADEHQGAAAVAAGAQDYLVKGQVDGGLLARSLRYSLERKRADENMRRLREADLRAQENLRLERGLLPQPLLANSALWHKSFYRPGRKRALVGGDFFDAVEIDGTAHMIIGDVSGHGPDEAALGVCLRIAWRALVMTGVPEEEILTTLEKVLVSERSQDEAYATLCALSLEIATGRLRLRLLGHPPPIVITDRTRELACEARPPLGVAPGEETAVLETELAPGSLLLLYTDGLIDARDGAANERLGVAGLHRLLERAIERRGSWDELPGLLIEDAERYNGGPLQDDVAMLLIAFGGTV</sequence>
<dbReference type="InterPro" id="IPR001789">
    <property type="entry name" value="Sig_transdc_resp-reg_receiver"/>
</dbReference>
<dbReference type="GO" id="GO:0000160">
    <property type="term" value="P:phosphorelay signal transduction system"/>
    <property type="evidence" value="ECO:0007669"/>
    <property type="project" value="InterPro"/>
</dbReference>
<dbReference type="GO" id="GO:0016791">
    <property type="term" value="F:phosphatase activity"/>
    <property type="evidence" value="ECO:0007669"/>
    <property type="project" value="TreeGrafter"/>
</dbReference>
<dbReference type="InterPro" id="IPR011006">
    <property type="entry name" value="CheY-like_superfamily"/>
</dbReference>
<dbReference type="Gene3D" id="3.60.40.10">
    <property type="entry name" value="PPM-type phosphatase domain"/>
    <property type="match status" value="1"/>
</dbReference>
<dbReference type="SMART" id="SM00448">
    <property type="entry name" value="REC"/>
    <property type="match status" value="1"/>
</dbReference>
<dbReference type="InterPro" id="IPR001932">
    <property type="entry name" value="PPM-type_phosphatase-like_dom"/>
</dbReference>
<feature type="domain" description="Response regulatory" evidence="4">
    <location>
        <begin position="39"/>
        <end position="154"/>
    </location>
</feature>
<dbReference type="SMART" id="SM00331">
    <property type="entry name" value="PP2C_SIG"/>
    <property type="match status" value="1"/>
</dbReference>
<keyword evidence="6" id="KW-1185">Reference proteome</keyword>
<dbReference type="CDD" id="cd00156">
    <property type="entry name" value="REC"/>
    <property type="match status" value="1"/>
</dbReference>
<dbReference type="Pfam" id="PF00072">
    <property type="entry name" value="Response_reg"/>
    <property type="match status" value="1"/>
</dbReference>
<name>A0A2T0PW03_9ACTN</name>
<dbReference type="EMBL" id="PVZC01000009">
    <property type="protein sequence ID" value="PRX95716.1"/>
    <property type="molecule type" value="Genomic_DNA"/>
</dbReference>
<dbReference type="RefSeq" id="WP_106252049.1">
    <property type="nucleotide sequence ID" value="NZ_PVZC01000009.1"/>
</dbReference>
<feature type="modified residue" description="4-aspartylphosphate" evidence="2">
    <location>
        <position position="89"/>
    </location>
</feature>
<evidence type="ECO:0000313" key="5">
    <source>
        <dbReference type="EMBL" id="PRX95716.1"/>
    </source>
</evidence>
<dbReference type="PANTHER" id="PTHR43156">
    <property type="entry name" value="STAGE II SPORULATION PROTEIN E-RELATED"/>
    <property type="match status" value="1"/>
</dbReference>
<reference evidence="5 6" key="1">
    <citation type="submission" date="2018-03" db="EMBL/GenBank/DDBJ databases">
        <title>Genomic Encyclopedia of Archaeal and Bacterial Type Strains, Phase II (KMG-II): from individual species to whole genera.</title>
        <authorList>
            <person name="Goeker M."/>
        </authorList>
    </citation>
    <scope>NUCLEOTIDE SEQUENCE [LARGE SCALE GENOMIC DNA]</scope>
    <source>
        <strain evidence="5 6">DSM 45601</strain>
    </source>
</reference>
<evidence type="ECO:0000313" key="6">
    <source>
        <dbReference type="Proteomes" id="UP000237846"/>
    </source>
</evidence>
<dbReference type="Gene3D" id="3.40.50.2300">
    <property type="match status" value="1"/>
</dbReference>
<keyword evidence="1" id="KW-0378">Hydrolase</keyword>
<feature type="region of interest" description="Disordered" evidence="3">
    <location>
        <begin position="1"/>
        <end position="33"/>
    </location>
</feature>
<dbReference type="InterPro" id="IPR052016">
    <property type="entry name" value="Bact_Sigma-Reg"/>
</dbReference>
<organism evidence="5 6">
    <name type="scientific">Allonocardiopsis opalescens</name>
    <dbReference type="NCBI Taxonomy" id="1144618"/>
    <lineage>
        <taxon>Bacteria</taxon>
        <taxon>Bacillati</taxon>
        <taxon>Actinomycetota</taxon>
        <taxon>Actinomycetes</taxon>
        <taxon>Streptosporangiales</taxon>
        <taxon>Allonocardiopsis</taxon>
    </lineage>
</organism>
<keyword evidence="2" id="KW-0597">Phosphoprotein</keyword>
<evidence type="ECO:0000259" key="4">
    <source>
        <dbReference type="PROSITE" id="PS50110"/>
    </source>
</evidence>
<dbReference type="Proteomes" id="UP000237846">
    <property type="component" value="Unassembled WGS sequence"/>
</dbReference>
<evidence type="ECO:0000256" key="1">
    <source>
        <dbReference type="ARBA" id="ARBA00022801"/>
    </source>
</evidence>
<dbReference type="PROSITE" id="PS50110">
    <property type="entry name" value="RESPONSE_REGULATORY"/>
    <property type="match status" value="1"/>
</dbReference>
<dbReference type="Pfam" id="PF07228">
    <property type="entry name" value="SpoIIE"/>
    <property type="match status" value="1"/>
</dbReference>
<evidence type="ECO:0000256" key="3">
    <source>
        <dbReference type="SAM" id="MobiDB-lite"/>
    </source>
</evidence>
<comment type="caution">
    <text evidence="5">The sequence shown here is derived from an EMBL/GenBank/DDBJ whole genome shotgun (WGS) entry which is preliminary data.</text>
</comment>
<dbReference type="AlphaFoldDB" id="A0A2T0PW03"/>
<protein>
    <submittedName>
        <fullName evidence="5">Serine phosphatase RsbU (Regulator of sigma subunit)</fullName>
    </submittedName>
</protein>
<dbReference type="OrthoDB" id="5181538at2"/>